<dbReference type="CDD" id="cd19776">
    <property type="entry name" value="Bbox2_TRIM25_C-IV"/>
    <property type="match status" value="1"/>
</dbReference>
<reference evidence="2 3" key="1">
    <citation type="submission" date="2020-06" db="EMBL/GenBank/DDBJ databases">
        <authorList>
            <person name="Li R."/>
            <person name="Bekaert M."/>
        </authorList>
    </citation>
    <scope>NUCLEOTIDE SEQUENCE [LARGE SCALE GENOMIC DNA]</scope>
    <source>
        <strain evidence="3">wild</strain>
    </source>
</reference>
<feature type="coiled-coil region" evidence="1">
    <location>
        <begin position="108"/>
        <end position="149"/>
    </location>
</feature>
<organism evidence="2 3">
    <name type="scientific">Mytilus coruscus</name>
    <name type="common">Sea mussel</name>
    <dbReference type="NCBI Taxonomy" id="42192"/>
    <lineage>
        <taxon>Eukaryota</taxon>
        <taxon>Metazoa</taxon>
        <taxon>Spiralia</taxon>
        <taxon>Lophotrochozoa</taxon>
        <taxon>Mollusca</taxon>
        <taxon>Bivalvia</taxon>
        <taxon>Autobranchia</taxon>
        <taxon>Pteriomorphia</taxon>
        <taxon>Mytilida</taxon>
        <taxon>Mytiloidea</taxon>
        <taxon>Mytilidae</taxon>
        <taxon>Mytilinae</taxon>
        <taxon>Mytilus</taxon>
    </lineage>
</organism>
<proteinExistence type="predicted"/>
<evidence type="ECO:0008006" key="4">
    <source>
        <dbReference type="Google" id="ProtNLM"/>
    </source>
</evidence>
<dbReference type="PANTHER" id="PTHR24103">
    <property type="entry name" value="E3 UBIQUITIN-PROTEIN LIGASE TRIM"/>
    <property type="match status" value="1"/>
</dbReference>
<evidence type="ECO:0000256" key="1">
    <source>
        <dbReference type="SAM" id="Coils"/>
    </source>
</evidence>
<keyword evidence="3" id="KW-1185">Reference proteome</keyword>
<keyword evidence="1" id="KW-0175">Coiled coil</keyword>
<evidence type="ECO:0000313" key="3">
    <source>
        <dbReference type="Proteomes" id="UP000507470"/>
    </source>
</evidence>
<protein>
    <recommendedName>
        <fullName evidence="4">B box-type domain-containing protein</fullName>
    </recommendedName>
</protein>
<dbReference type="Proteomes" id="UP000507470">
    <property type="component" value="Unassembled WGS sequence"/>
</dbReference>
<dbReference type="EMBL" id="CACVKT020001980">
    <property type="protein sequence ID" value="CAC5374074.1"/>
    <property type="molecule type" value="Genomic_DNA"/>
</dbReference>
<sequence length="502" mass="57058">MKELSSQCRDHKKKYELYCSLHACPCCVQCVTDKHQKCQEMKPLWDILKQVKFSASVQLLEKDLTDMRTNFEEIIKYVNSRRNISNIQKTKAIEKIRSTRKSIDDFLNKIEQKILDDLETKHSKLKSEMNTLLQQLEQRANQISHLQNEFSEMTRFATELQMFIGLREIEKTSSLAAKYIEELESGDTFDEKNLEVTMSSALHSILQDVKSFGDINIITSQLTLRTKAGRKEQAQYLVITVPRIEEIKPSMLRTLTIPEDMKSINIYACRILPDGKYIILDIQYDKSHLLLFSNDGMFIRKVLTLTGSSNDACYVRNNTVAVTLVSANQTALVDIEKNEITETIEVSHFCSATASDGQILVISCRKKSTIVNLKDISHTILEGVSAHHIALFNGNIYGTIGKRVCCYKSTGKPLWTFIHNDIVNPAGLTLDRNGFVYIVSKQKNSIVVVSPDCKTCRTILSESDGIKEPYDIDIDRKTGIMIVSNKKSDDSCSYDSVIVYKI</sequence>
<gene>
    <name evidence="2" type="ORF">MCOR_11602</name>
</gene>
<name>A0A6J8ATZ8_MYTCO</name>
<dbReference type="SUPFAM" id="SSF101898">
    <property type="entry name" value="NHL repeat"/>
    <property type="match status" value="1"/>
</dbReference>
<dbReference type="AlphaFoldDB" id="A0A6J8ATZ8"/>
<dbReference type="InterPro" id="IPR050143">
    <property type="entry name" value="TRIM/RBCC"/>
</dbReference>
<dbReference type="InterPro" id="IPR011042">
    <property type="entry name" value="6-blade_b-propeller_TolB-like"/>
</dbReference>
<evidence type="ECO:0000313" key="2">
    <source>
        <dbReference type="EMBL" id="CAC5374074.1"/>
    </source>
</evidence>
<accession>A0A6J8ATZ8</accession>
<dbReference type="Gene3D" id="2.120.10.30">
    <property type="entry name" value="TolB, C-terminal domain"/>
    <property type="match status" value="1"/>
</dbReference>
<dbReference type="OrthoDB" id="10371897at2759"/>